<accession>A0ACA9UN54</accession>
<gene>
    <name evidence="1" type="ORF">CRV2_00011499</name>
</gene>
<dbReference type="EMBL" id="CADEHS020000578">
    <property type="protein sequence ID" value="CAG9954886.1"/>
    <property type="molecule type" value="Genomic_DNA"/>
</dbReference>
<evidence type="ECO:0000313" key="2">
    <source>
        <dbReference type="Proteomes" id="UP000836387"/>
    </source>
</evidence>
<organism evidence="1 2">
    <name type="scientific">Clonostachys rosea f. rosea IK726</name>
    <dbReference type="NCBI Taxonomy" id="1349383"/>
    <lineage>
        <taxon>Eukaryota</taxon>
        <taxon>Fungi</taxon>
        <taxon>Dikarya</taxon>
        <taxon>Ascomycota</taxon>
        <taxon>Pezizomycotina</taxon>
        <taxon>Sordariomycetes</taxon>
        <taxon>Hypocreomycetidae</taxon>
        <taxon>Hypocreales</taxon>
        <taxon>Bionectriaceae</taxon>
        <taxon>Clonostachys</taxon>
    </lineage>
</organism>
<dbReference type="Proteomes" id="UP000836387">
    <property type="component" value="Unassembled WGS sequence"/>
</dbReference>
<name>A0ACA9UN54_BIOOC</name>
<reference evidence="1" key="1">
    <citation type="submission" date="2020-04" db="EMBL/GenBank/DDBJ databases">
        <authorList>
            <person name="Broberg M."/>
        </authorList>
    </citation>
    <scope>NUCLEOTIDE SEQUENCE</scope>
</reference>
<sequence>MQGFNMGRYVPPELEGTKISGNSLHRRAAPGTTRPDGSQTVRFEMPFPIWCSSCPKDTIIGQGVRFNAKKAPAGKYYSTPIWSFHLRHADCGGEIVIRTDPKNTAYVVVSGARKRDLGPASDLQGEGEGEGHRPILTDQERQRLRSSAFASLEKTIADREQLIQANERIGDLLEVSSRQWDDPYAQNQRLRNAFRKGRHERERDAAAGEELKDRMSFGYDLLPATEEDARRAALVDFDPAGGSKGIEGARALAKPLFQTTTKKKSTSSKSKTRGVLKAEKEASARKKGFVSEVMGNTRLAQDPFLNSTRAQDTKGPPRLPGVKRKRPLESEAEPQRQLEKVPVKTPDTAAAPPPPAVAVGLVDYDSS</sequence>
<keyword evidence="2" id="KW-1185">Reference proteome</keyword>
<proteinExistence type="predicted"/>
<evidence type="ECO:0000313" key="1">
    <source>
        <dbReference type="EMBL" id="CAG9954886.1"/>
    </source>
</evidence>
<comment type="caution">
    <text evidence="1">The sequence shown here is derived from an EMBL/GenBank/DDBJ whole genome shotgun (WGS) entry which is preliminary data.</text>
</comment>
<reference evidence="1" key="2">
    <citation type="submission" date="2021-10" db="EMBL/GenBank/DDBJ databases">
        <authorList>
            <person name="Piombo E."/>
        </authorList>
    </citation>
    <scope>NUCLEOTIDE SEQUENCE</scope>
</reference>
<protein>
    <submittedName>
        <fullName evidence="1">Uncharacterized protein</fullName>
    </submittedName>
</protein>